<evidence type="ECO:0000313" key="3">
    <source>
        <dbReference type="Proteomes" id="UP000254461"/>
    </source>
</evidence>
<evidence type="ECO:0000313" key="2">
    <source>
        <dbReference type="EMBL" id="SUN44863.1"/>
    </source>
</evidence>
<accession>A0A380JNK0</accession>
<dbReference type="EMBL" id="UHFF01000002">
    <property type="protein sequence ID" value="SUN44863.1"/>
    <property type="molecule type" value="Genomic_DNA"/>
</dbReference>
<keyword evidence="1" id="KW-1133">Transmembrane helix</keyword>
<feature type="transmembrane region" description="Helical" evidence="1">
    <location>
        <begin position="110"/>
        <end position="132"/>
    </location>
</feature>
<organism evidence="2 3">
    <name type="scientific">Streptococcus equi subsp. equi</name>
    <dbReference type="NCBI Taxonomy" id="148942"/>
    <lineage>
        <taxon>Bacteria</taxon>
        <taxon>Bacillati</taxon>
        <taxon>Bacillota</taxon>
        <taxon>Bacilli</taxon>
        <taxon>Lactobacillales</taxon>
        <taxon>Streptococcaceae</taxon>
        <taxon>Streptococcus</taxon>
    </lineage>
</organism>
<dbReference type="Pfam" id="PF04854">
    <property type="entry name" value="DUF624"/>
    <property type="match status" value="1"/>
</dbReference>
<sequence>MSSKKRKLMQSVFSLDSKWLRASATIFDLIILNLLFVLSCLPVVTIGIAKMALYASLRDYRQGEVGSVVGVYGSYLRRFAKKGLQLGILEVLLTSFILVDLYLVQAQESFFFQLFKISCIAILFVAIMVFLYAYPLAMLGDLPLMSLFQRSFILLSLFFPFSFAFLAVMLLVVFLLQLSSLSLLGGLSLLAIIGISSLTYPYVVIMENLLQKVQLH</sequence>
<feature type="transmembrane region" description="Helical" evidence="1">
    <location>
        <begin position="152"/>
        <end position="176"/>
    </location>
</feature>
<protein>
    <submittedName>
        <fullName evidence="2">Membrane protein</fullName>
    </submittedName>
</protein>
<name>A0A380JNK0_9STRE</name>
<evidence type="ECO:0000256" key="1">
    <source>
        <dbReference type="SAM" id="Phobius"/>
    </source>
</evidence>
<dbReference type="RefSeq" id="WP_115250553.1">
    <property type="nucleotide sequence ID" value="NZ_UHFF01000002.1"/>
</dbReference>
<gene>
    <name evidence="2" type="ORF">NCTC12092_00261</name>
</gene>
<keyword evidence="1" id="KW-0812">Transmembrane</keyword>
<feature type="transmembrane region" description="Helical" evidence="1">
    <location>
        <begin position="84"/>
        <end position="103"/>
    </location>
</feature>
<keyword evidence="1" id="KW-0472">Membrane</keyword>
<feature type="transmembrane region" description="Helical" evidence="1">
    <location>
        <begin position="26"/>
        <end position="49"/>
    </location>
</feature>
<dbReference type="Proteomes" id="UP000254461">
    <property type="component" value="Unassembled WGS sequence"/>
</dbReference>
<reference evidence="2 3" key="1">
    <citation type="submission" date="2018-06" db="EMBL/GenBank/DDBJ databases">
        <authorList>
            <consortium name="Pathogen Informatics"/>
            <person name="Doyle S."/>
        </authorList>
    </citation>
    <scope>NUCLEOTIDE SEQUENCE [LARGE SCALE GENOMIC DNA]</scope>
    <source>
        <strain evidence="2 3">NCTC12092</strain>
    </source>
</reference>
<dbReference type="AlphaFoldDB" id="A0A380JNK0"/>
<dbReference type="InterPro" id="IPR006938">
    <property type="entry name" value="DUF624"/>
</dbReference>
<dbReference type="GeneID" id="83704154"/>
<proteinExistence type="predicted"/>
<feature type="transmembrane region" description="Helical" evidence="1">
    <location>
        <begin position="183"/>
        <end position="203"/>
    </location>
</feature>